<dbReference type="EMBL" id="CP032326">
    <property type="protein sequence ID" value="QCO00153.1"/>
    <property type="molecule type" value="Genomic_DNA"/>
</dbReference>
<dbReference type="CDD" id="cd02440">
    <property type="entry name" value="AdoMet_MTases"/>
    <property type="match status" value="1"/>
</dbReference>
<keyword evidence="5" id="KW-0614">Plasmid</keyword>
<dbReference type="Gene3D" id="3.40.50.150">
    <property type="entry name" value="Vaccinia Virus protein VP39"/>
    <property type="match status" value="1"/>
</dbReference>
<dbReference type="Pfam" id="PF13414">
    <property type="entry name" value="TPR_11"/>
    <property type="match status" value="1"/>
</dbReference>
<name>A0A4D8PQA0_9PROT</name>
<dbReference type="Proteomes" id="UP000298595">
    <property type="component" value="Plasmid p5"/>
</dbReference>
<dbReference type="AlphaFoldDB" id="A0A4D8PQA0"/>
<dbReference type="Gene3D" id="1.25.40.10">
    <property type="entry name" value="Tetratricopeptide repeat domain"/>
    <property type="match status" value="1"/>
</dbReference>
<keyword evidence="3" id="KW-0802">TPR repeat</keyword>
<evidence type="ECO:0000313" key="5">
    <source>
        <dbReference type="EMBL" id="QCO00153.1"/>
    </source>
</evidence>
<feature type="domain" description="Methyltransferase" evidence="4">
    <location>
        <begin position="441"/>
        <end position="541"/>
    </location>
</feature>
<dbReference type="InterPro" id="IPR011990">
    <property type="entry name" value="TPR-like_helical_dom_sf"/>
</dbReference>
<reference evidence="5 6" key="1">
    <citation type="submission" date="2018-09" db="EMBL/GenBank/DDBJ databases">
        <title>Whole genome based analysis of evolution and adaptive divergence in Indian and Brazilian strains of Azospirillum brasilense.</title>
        <authorList>
            <person name="Singh C."/>
            <person name="Tripathi A.K."/>
        </authorList>
    </citation>
    <scope>NUCLEOTIDE SEQUENCE [LARGE SCALE GENOMIC DNA]</scope>
    <source>
        <strain evidence="5 6">MTCC4035</strain>
        <plasmid evidence="5 6">p5</plasmid>
    </source>
</reference>
<evidence type="ECO:0000256" key="1">
    <source>
        <dbReference type="ARBA" id="ARBA00022603"/>
    </source>
</evidence>
<dbReference type="PROSITE" id="PS50005">
    <property type="entry name" value="TPR"/>
    <property type="match status" value="1"/>
</dbReference>
<evidence type="ECO:0000256" key="3">
    <source>
        <dbReference type="PROSITE-ProRule" id="PRU00339"/>
    </source>
</evidence>
<keyword evidence="1 5" id="KW-0489">Methyltransferase</keyword>
<protein>
    <submittedName>
        <fullName evidence="5">Methyltransferase domain-containing protein</fullName>
    </submittedName>
</protein>
<evidence type="ECO:0000259" key="4">
    <source>
        <dbReference type="Pfam" id="PF13649"/>
    </source>
</evidence>
<geneLocation type="plasmid" evidence="5 6">
    <name>p5</name>
</geneLocation>
<dbReference type="KEGG" id="aare:D3093_33405"/>
<dbReference type="InterPro" id="IPR019734">
    <property type="entry name" value="TPR_rpt"/>
</dbReference>
<accession>A0A4D8PQA0</accession>
<dbReference type="SMART" id="SM00028">
    <property type="entry name" value="TPR"/>
    <property type="match status" value="3"/>
</dbReference>
<dbReference type="SUPFAM" id="SSF53335">
    <property type="entry name" value="S-adenosyl-L-methionine-dependent methyltransferases"/>
    <property type="match status" value="1"/>
</dbReference>
<dbReference type="GO" id="GO:0032259">
    <property type="term" value="P:methylation"/>
    <property type="evidence" value="ECO:0007669"/>
    <property type="project" value="UniProtKB-KW"/>
</dbReference>
<dbReference type="GO" id="GO:0008168">
    <property type="term" value="F:methyltransferase activity"/>
    <property type="evidence" value="ECO:0007669"/>
    <property type="project" value="UniProtKB-KW"/>
</dbReference>
<dbReference type="PANTHER" id="PTHR43861:SF1">
    <property type="entry name" value="TRANS-ACONITATE 2-METHYLTRANSFERASE"/>
    <property type="match status" value="1"/>
</dbReference>
<keyword evidence="2 5" id="KW-0808">Transferase</keyword>
<feature type="repeat" description="TPR" evidence="3">
    <location>
        <begin position="86"/>
        <end position="119"/>
    </location>
</feature>
<organism evidence="5 6">
    <name type="scientific">Azospirillum argentinense</name>
    <dbReference type="NCBI Taxonomy" id="2970906"/>
    <lineage>
        <taxon>Bacteria</taxon>
        <taxon>Pseudomonadati</taxon>
        <taxon>Pseudomonadota</taxon>
        <taxon>Alphaproteobacteria</taxon>
        <taxon>Rhodospirillales</taxon>
        <taxon>Azospirillaceae</taxon>
        <taxon>Azospirillum</taxon>
    </lineage>
</organism>
<dbReference type="Pfam" id="PF13432">
    <property type="entry name" value="TPR_16"/>
    <property type="match status" value="1"/>
</dbReference>
<dbReference type="PANTHER" id="PTHR43861">
    <property type="entry name" value="TRANS-ACONITATE 2-METHYLTRANSFERASE-RELATED"/>
    <property type="match status" value="1"/>
</dbReference>
<dbReference type="InterPro" id="IPR041698">
    <property type="entry name" value="Methyltransf_25"/>
</dbReference>
<evidence type="ECO:0000313" key="6">
    <source>
        <dbReference type="Proteomes" id="UP000298595"/>
    </source>
</evidence>
<dbReference type="Pfam" id="PF13649">
    <property type="entry name" value="Methyltransf_25"/>
    <property type="match status" value="1"/>
</dbReference>
<dbReference type="SUPFAM" id="SSF48452">
    <property type="entry name" value="TPR-like"/>
    <property type="match status" value="1"/>
</dbReference>
<evidence type="ECO:0000256" key="2">
    <source>
        <dbReference type="ARBA" id="ARBA00022679"/>
    </source>
</evidence>
<gene>
    <name evidence="5" type="ORF">D3093_33405</name>
</gene>
<dbReference type="InterPro" id="IPR029063">
    <property type="entry name" value="SAM-dependent_MTases_sf"/>
</dbReference>
<proteinExistence type="predicted"/>
<sequence length="688" mass="74832">MKRCRLKNAHNASRKPSLDEACANALRYQQSGRLDEAAALFRQILAQDGRHPDALLYSGVLESQRENHAAAAKLIRKALSIGGPSPVASANLGIVLAQLGRSGEALECYRQAVALAPHSAEFRYRLGVALCAVAPTAEGVQHLIEAVLHAPAEPHYQRAFADALEGVRFTANDHRVRPLIQRAIDEVWGDPDRLVGAALSVLRASPHIVELLGATAGEPDKADAAALWRRSEVERLADDGLFRAVAVSAPIDDLDMERLVRVLRFAACKALHDAEEFSVDRVALMVTLARQCYLTEYVHAVKPAEVEVVEALTKCIERDLADNQPVTSASLALVAAYRPLAEIAGVDRILGSSSDSLAPLIAQQVVAPAEERRLARSIPQITPITGAATLEVRGQYEANPYPRWERCAAIVPTPNIQAVVKTLFPHHHAAAMPDAGAGQSILIAGCGTGRHAIGVAQRFPCAQIHAIDLSLASLAYAKRKTADMGITNVTYAQADIMELMHADACLPARGFDLVESVGVLHHLADPLAGWAILAKLVAPGGYMKIGLYSETARGDVVAARAFADQQGIEATPNGIRALRQAITALPEENAIKKVTTFSDFYAMSDCRDLLFHVLEHRYSLPDIAANLRALHLKFIGFEGLNENAVAAYRKRFPKDRLGIDLDTWHRFEVENPDTFRGMYNFWCQRRNG</sequence>